<feature type="transmembrane region" description="Helical" evidence="9">
    <location>
        <begin position="64"/>
        <end position="86"/>
    </location>
</feature>
<feature type="transmembrane region" description="Helical" evidence="9">
    <location>
        <begin position="366"/>
        <end position="392"/>
    </location>
</feature>
<feature type="transmembrane region" description="Helical" evidence="9">
    <location>
        <begin position="157"/>
        <end position="175"/>
    </location>
</feature>
<dbReference type="WBParaSite" id="BXY_0488200.1">
    <property type="protein sequence ID" value="BXY_0488200.1"/>
    <property type="gene ID" value="BXY_0488200"/>
</dbReference>
<dbReference type="PROSITE" id="PS00216">
    <property type="entry name" value="SUGAR_TRANSPORT_1"/>
    <property type="match status" value="1"/>
</dbReference>
<dbReference type="InterPro" id="IPR020846">
    <property type="entry name" value="MFS_dom"/>
</dbReference>
<dbReference type="InterPro" id="IPR002130">
    <property type="entry name" value="Cyclophilin-type_PPIase_dom"/>
</dbReference>
<gene>
    <name evidence="12" type="ORF">BXYJ_LOCUS3504</name>
</gene>
<dbReference type="InterPro" id="IPR045263">
    <property type="entry name" value="GLUT"/>
</dbReference>
<feature type="transmembrane region" description="Helical" evidence="9">
    <location>
        <begin position="433"/>
        <end position="453"/>
    </location>
</feature>
<keyword evidence="6" id="KW-0697">Rotamase</keyword>
<dbReference type="EMBL" id="CAJFCV020000002">
    <property type="protein sequence ID" value="CAG9094807.1"/>
    <property type="molecule type" value="Genomic_DNA"/>
</dbReference>
<feature type="transmembrane region" description="Helical" evidence="9">
    <location>
        <begin position="273"/>
        <end position="290"/>
    </location>
</feature>
<protein>
    <recommendedName>
        <fullName evidence="3">peptidylprolyl isomerase</fullName>
        <ecNumber evidence="3">5.2.1.8</ecNumber>
    </recommendedName>
</protein>
<organism evidence="13 15">
    <name type="scientific">Bursaphelenchus xylophilus</name>
    <name type="common">Pinewood nematode worm</name>
    <name type="synonym">Aphelenchoides xylophilus</name>
    <dbReference type="NCBI Taxonomy" id="6326"/>
    <lineage>
        <taxon>Eukaryota</taxon>
        <taxon>Metazoa</taxon>
        <taxon>Ecdysozoa</taxon>
        <taxon>Nematoda</taxon>
        <taxon>Chromadorea</taxon>
        <taxon>Rhabditida</taxon>
        <taxon>Tylenchina</taxon>
        <taxon>Tylenchomorpha</taxon>
        <taxon>Aphelenchoidea</taxon>
        <taxon>Aphelenchoididae</taxon>
        <taxon>Bursaphelenchus</taxon>
    </lineage>
</organism>
<dbReference type="SUPFAM" id="SSF50891">
    <property type="entry name" value="Cyclophilin-like"/>
    <property type="match status" value="1"/>
</dbReference>
<feature type="transmembrane region" description="Helical" evidence="9">
    <location>
        <begin position="404"/>
        <end position="427"/>
    </location>
</feature>
<evidence type="ECO:0000256" key="5">
    <source>
        <dbReference type="ARBA" id="ARBA00022989"/>
    </source>
</evidence>
<dbReference type="Proteomes" id="UP000095284">
    <property type="component" value="Unplaced"/>
</dbReference>
<dbReference type="GO" id="GO:0006457">
    <property type="term" value="P:protein folding"/>
    <property type="evidence" value="ECO:0007669"/>
    <property type="project" value="InterPro"/>
</dbReference>
<comment type="catalytic activity">
    <reaction evidence="1">
        <text>[protein]-peptidylproline (omega=180) = [protein]-peptidylproline (omega=0)</text>
        <dbReference type="Rhea" id="RHEA:16237"/>
        <dbReference type="Rhea" id="RHEA-COMP:10747"/>
        <dbReference type="Rhea" id="RHEA-COMP:10748"/>
        <dbReference type="ChEBI" id="CHEBI:83833"/>
        <dbReference type="ChEBI" id="CHEBI:83834"/>
        <dbReference type="EC" id="5.2.1.8"/>
    </reaction>
</comment>
<dbReference type="SMR" id="A0A1I7RVW9"/>
<dbReference type="InterPro" id="IPR005829">
    <property type="entry name" value="Sugar_transporter_CS"/>
</dbReference>
<name>A0A1I7RVW9_BURXY</name>
<evidence type="ECO:0000256" key="7">
    <source>
        <dbReference type="ARBA" id="ARBA00023136"/>
    </source>
</evidence>
<accession>A0A1I7RVW9</accession>
<evidence type="ECO:0000313" key="15">
    <source>
        <dbReference type="WBParaSite" id="BXY_0488200.1"/>
    </source>
</evidence>
<dbReference type="PANTHER" id="PTHR23503">
    <property type="entry name" value="SOLUTE CARRIER FAMILY 2"/>
    <property type="match status" value="1"/>
</dbReference>
<reference evidence="15" key="1">
    <citation type="submission" date="2016-11" db="UniProtKB">
        <authorList>
            <consortium name="WormBaseParasite"/>
        </authorList>
    </citation>
    <scope>IDENTIFICATION</scope>
</reference>
<dbReference type="SUPFAM" id="SSF103473">
    <property type="entry name" value="MFS general substrate transporter"/>
    <property type="match status" value="1"/>
</dbReference>
<dbReference type="EC" id="5.2.1.8" evidence="3"/>
<dbReference type="Pfam" id="PF00160">
    <property type="entry name" value="Pro_isomerase"/>
    <property type="match status" value="1"/>
</dbReference>
<dbReference type="eggNOG" id="KOG0569">
    <property type="taxonomic scope" value="Eukaryota"/>
</dbReference>
<dbReference type="FunFam" id="2.40.100.10:FF:000025">
    <property type="entry name" value="Peptidyl-prolyl cis-trans isomerase CYP19-2"/>
    <property type="match status" value="1"/>
</dbReference>
<dbReference type="GO" id="GO:0015149">
    <property type="term" value="F:hexose transmembrane transporter activity"/>
    <property type="evidence" value="ECO:0007669"/>
    <property type="project" value="TreeGrafter"/>
</dbReference>
<keyword evidence="14" id="KW-1185">Reference proteome</keyword>
<feature type="domain" description="Major facilitator superfamily (MFS) profile" evidence="11">
    <location>
        <begin position="15"/>
        <end position="459"/>
    </location>
</feature>
<dbReference type="PROSITE" id="PS00170">
    <property type="entry name" value="CSA_PPIASE_1"/>
    <property type="match status" value="1"/>
</dbReference>
<dbReference type="AlphaFoldDB" id="A0A1I7RVW9"/>
<evidence type="ECO:0000256" key="3">
    <source>
        <dbReference type="ARBA" id="ARBA00013194"/>
    </source>
</evidence>
<keyword evidence="8" id="KW-0413">Isomerase</keyword>
<reference evidence="12" key="2">
    <citation type="submission" date="2020-09" db="EMBL/GenBank/DDBJ databases">
        <authorList>
            <person name="Kikuchi T."/>
        </authorList>
    </citation>
    <scope>NUCLEOTIDE SEQUENCE</scope>
    <source>
        <strain evidence="12">Ka4C1</strain>
    </source>
</reference>
<dbReference type="InterPro" id="IPR036259">
    <property type="entry name" value="MFS_trans_sf"/>
</dbReference>
<dbReference type="GO" id="GO:0016020">
    <property type="term" value="C:membrane"/>
    <property type="evidence" value="ECO:0007669"/>
    <property type="project" value="UniProtKB-SubCell"/>
</dbReference>
<dbReference type="CDD" id="cd01926">
    <property type="entry name" value="cyclophilin_ABH_like"/>
    <property type="match status" value="1"/>
</dbReference>
<dbReference type="InterPro" id="IPR020892">
    <property type="entry name" value="Cyclophilin-type_PPIase_CS"/>
</dbReference>
<dbReference type="Gene3D" id="1.20.1250.20">
    <property type="entry name" value="MFS general substrate transporter like domains"/>
    <property type="match status" value="1"/>
</dbReference>
<dbReference type="Proteomes" id="UP000659654">
    <property type="component" value="Unassembled WGS sequence"/>
</dbReference>
<evidence type="ECO:0000256" key="1">
    <source>
        <dbReference type="ARBA" id="ARBA00000971"/>
    </source>
</evidence>
<dbReference type="InterPro" id="IPR005828">
    <property type="entry name" value="MFS_sugar_transport-like"/>
</dbReference>
<comment type="subcellular location">
    <subcellularLocation>
        <location evidence="2">Membrane</location>
        <topology evidence="2">Multi-pass membrane protein</topology>
    </subcellularLocation>
</comment>
<evidence type="ECO:0000313" key="12">
    <source>
        <dbReference type="EMBL" id="CAD5214387.1"/>
    </source>
</evidence>
<feature type="transmembrane region" description="Helical" evidence="9">
    <location>
        <begin position="337"/>
        <end position="354"/>
    </location>
</feature>
<dbReference type="GO" id="GO:0003755">
    <property type="term" value="F:peptidyl-prolyl cis-trans isomerase activity"/>
    <property type="evidence" value="ECO:0007669"/>
    <property type="project" value="UniProtKB-KW"/>
</dbReference>
<evidence type="ECO:0000256" key="2">
    <source>
        <dbReference type="ARBA" id="ARBA00004141"/>
    </source>
</evidence>
<feature type="domain" description="PPIase cyclophilin-type" evidence="10">
    <location>
        <begin position="602"/>
        <end position="764"/>
    </location>
</feature>
<feature type="transmembrane region" description="Helical" evidence="9">
    <location>
        <begin position="98"/>
        <end position="118"/>
    </location>
</feature>
<dbReference type="Proteomes" id="UP000582659">
    <property type="component" value="Unassembled WGS sequence"/>
</dbReference>
<dbReference type="Pfam" id="PF00083">
    <property type="entry name" value="Sugar_tr"/>
    <property type="match status" value="1"/>
</dbReference>
<evidence type="ECO:0000313" key="14">
    <source>
        <dbReference type="Proteomes" id="UP000659654"/>
    </source>
</evidence>
<dbReference type="PANTHER" id="PTHR23503:SF108">
    <property type="entry name" value="MAJOR FACILITATOR SUPERFAMILY (MFS) PROFILE DOMAIN-CONTAINING PROTEIN"/>
    <property type="match status" value="1"/>
</dbReference>
<evidence type="ECO:0000259" key="11">
    <source>
        <dbReference type="PROSITE" id="PS50850"/>
    </source>
</evidence>
<feature type="transmembrane region" description="Helical" evidence="9">
    <location>
        <begin position="124"/>
        <end position="145"/>
    </location>
</feature>
<evidence type="ECO:0000259" key="10">
    <source>
        <dbReference type="PROSITE" id="PS50072"/>
    </source>
</evidence>
<evidence type="ECO:0000256" key="4">
    <source>
        <dbReference type="ARBA" id="ARBA00022692"/>
    </source>
</evidence>
<dbReference type="EMBL" id="CAJFDI010000002">
    <property type="protein sequence ID" value="CAD5214387.1"/>
    <property type="molecule type" value="Genomic_DNA"/>
</dbReference>
<proteinExistence type="predicted"/>
<sequence>MLQPNGEKWRILVLFGAVSSFTNFLEGYSSSSPNTAGNSFQHFINDSYISRGMQGGLTEWQFTWFWSFFLNIWFVGYIIGTFMTPFFADTFGRKKSLLYANTVSLISTLISTSSIAVAMPEVLFIGRIIAAAASGVSFGALILFLQETTPTNLRGMASFLSETSYLAMNVVGMGMGMESVLGKHLVLLLGFGVIPGILGILIMIPLKETPKYLLIHRHDQDAAISAIKYYQGSYVNYKLMFNDMLKESAKGSVDMTLRQAAAEVFRQSALRKATCIGIVALQLCVGIWPIDYISTDLLEAHFSGATAQIVSFIFICANFVASLVGMCLIERFGRRPLLLWCGVANTLCLAAYVMFDRLAFYVSKEYSYGCVAALITYGITYGAALGPIAFFITGELVPQQFRSLVQSLVFAVNTTTNFAFSFVTLPMYRWIDVWSFIPLFIIPSTFSLIYLYFRMPETRGREIHDIVKSFGAEKPKLVVTMQAPIVQKPFATSISAADLTQKGGFLEKSTHHHKDVTDINVQLDDVRLEIKPLSRMVNSQRMSIGSVGSASGRKFMADMRLVAMLDSDSDPSITDSTTNGVIMSEWDRLSEKLRHPENPVVFFQMAAGGGPIGTIKMELFADVVPKTAENFRQLCTGEMKRDGVPVGYKNAQFHRIVKDFMIQGGDFVNGDGTGMTSIYGPKFADENFDLKHDEPGILSMANAGPDTNGCQFFITCAPCAFLDGKHVVFGRVLDGLLTVRKIENVPTGQNGKPKIPVVIEQCGEL</sequence>
<keyword evidence="5 9" id="KW-1133">Transmembrane helix</keyword>
<evidence type="ECO:0000313" key="13">
    <source>
        <dbReference type="Proteomes" id="UP000095284"/>
    </source>
</evidence>
<dbReference type="PROSITE" id="PS50850">
    <property type="entry name" value="MFS"/>
    <property type="match status" value="1"/>
</dbReference>
<evidence type="ECO:0000256" key="6">
    <source>
        <dbReference type="ARBA" id="ARBA00023110"/>
    </source>
</evidence>
<dbReference type="PRINTS" id="PR00153">
    <property type="entry name" value="CSAPPISMRASE"/>
</dbReference>
<feature type="transmembrane region" description="Helical" evidence="9">
    <location>
        <begin position="302"/>
        <end position="325"/>
    </location>
</feature>
<dbReference type="InterPro" id="IPR029000">
    <property type="entry name" value="Cyclophilin-like_dom_sf"/>
</dbReference>
<evidence type="ECO:0000256" key="8">
    <source>
        <dbReference type="ARBA" id="ARBA00023235"/>
    </source>
</evidence>
<keyword evidence="7 9" id="KW-0472">Membrane</keyword>
<evidence type="ECO:0000256" key="9">
    <source>
        <dbReference type="SAM" id="Phobius"/>
    </source>
</evidence>
<keyword evidence="4 9" id="KW-0812">Transmembrane</keyword>
<feature type="transmembrane region" description="Helical" evidence="9">
    <location>
        <begin position="187"/>
        <end position="206"/>
    </location>
</feature>
<dbReference type="PROSITE" id="PS50072">
    <property type="entry name" value="CSA_PPIASE_2"/>
    <property type="match status" value="1"/>
</dbReference>
<dbReference type="Gene3D" id="2.40.100.10">
    <property type="entry name" value="Cyclophilin-like"/>
    <property type="match status" value="1"/>
</dbReference>
<dbReference type="OrthoDB" id="4540492at2759"/>